<evidence type="ECO:0000256" key="6">
    <source>
        <dbReference type="ARBA" id="ARBA00022837"/>
    </source>
</evidence>
<comment type="similarity">
    <text evidence="2">Belongs to the sulfatase family.</text>
</comment>
<keyword evidence="9" id="KW-1185">Reference proteome</keyword>
<dbReference type="GO" id="GO:0005737">
    <property type="term" value="C:cytoplasm"/>
    <property type="evidence" value="ECO:0007669"/>
    <property type="project" value="TreeGrafter"/>
</dbReference>
<dbReference type="GO" id="GO:0046872">
    <property type="term" value="F:metal ion binding"/>
    <property type="evidence" value="ECO:0007669"/>
    <property type="project" value="UniProtKB-KW"/>
</dbReference>
<dbReference type="EMBL" id="LDJX01000008">
    <property type="protein sequence ID" value="KPM30510.1"/>
    <property type="molecule type" value="Genomic_DNA"/>
</dbReference>
<name>A0A0P7A241_9FLAO</name>
<keyword evidence="3" id="KW-0479">Metal-binding</keyword>
<evidence type="ECO:0000259" key="7">
    <source>
        <dbReference type="Pfam" id="PF00884"/>
    </source>
</evidence>
<dbReference type="PATRIC" id="fig|1300341.3.peg.3477"/>
<reference evidence="8 9" key="1">
    <citation type="submission" date="2015-09" db="EMBL/GenBank/DDBJ databases">
        <title>Genome sequence of the marine flavobacterium Croceitalea dokdonensis DOKDO 023 that contains proton- and sodium-pumping rhodopsins.</title>
        <authorList>
            <person name="Kwon S.-K."/>
            <person name="Lee H.K."/>
            <person name="Kwak M.-J."/>
            <person name="Kim J.F."/>
        </authorList>
    </citation>
    <scope>NUCLEOTIDE SEQUENCE [LARGE SCALE GENOMIC DNA]</scope>
    <source>
        <strain evidence="8 9">DOKDO 023</strain>
    </source>
</reference>
<dbReference type="RefSeq" id="WP_054560303.1">
    <property type="nucleotide sequence ID" value="NZ_LDJX01000008.1"/>
</dbReference>
<dbReference type="InterPro" id="IPR024607">
    <property type="entry name" value="Sulfatase_CS"/>
</dbReference>
<comment type="caution">
    <text evidence="8">The sequence shown here is derived from an EMBL/GenBank/DDBJ whole genome shotgun (WGS) entry which is preliminary data.</text>
</comment>
<keyword evidence="4" id="KW-0732">Signal</keyword>
<sequence>MRIKKVTPFFYAMLSLLVTTNCKKTEGAKKPNVLLICVDDLRPELKSFGAGHISSPNIDVFAETGIRFRKHFVNSPSCGPSRYTLLTGQFGPAANSALFQRADKMNEGTQKVDKSMPEWFKSHGYTTVSVGKVSHHPGGRGGKNWNDSTIIEMPNAWDKHLMPVAEWEHPRGTMHGLANGEIRVKAGEMDVFQTVAGDDGIYPDGAITNEAVRELNTLAQNPKNPFFMAVGIIKPHLPFGAPKKYYDRYEGVAFPEIKHPQKPKGKTTWHGSGEFMRYNRWGKNPDTDPDFADDVRRHYAASVSYADAQVGKILAELKRTGADKNTIVVLWGDHGWHLGEHAIWGKHSLFEESLHAPLIIHHPEMKNKGASTDAIVETVDIFPTLCDLAGIEIPGYGHGVSIKKIVEDPNTSGHDAIAYNGKASTIRTPTHRMILHKDGFVELYDHTSTEKETKNVAGEQEELVKKLTYKLKTRLD</sequence>
<evidence type="ECO:0000313" key="9">
    <source>
        <dbReference type="Proteomes" id="UP000050280"/>
    </source>
</evidence>
<dbReference type="InterPro" id="IPR000917">
    <property type="entry name" value="Sulfatase_N"/>
</dbReference>
<evidence type="ECO:0000256" key="1">
    <source>
        <dbReference type="ARBA" id="ARBA00001913"/>
    </source>
</evidence>
<dbReference type="Proteomes" id="UP000050280">
    <property type="component" value="Unassembled WGS sequence"/>
</dbReference>
<evidence type="ECO:0000313" key="8">
    <source>
        <dbReference type="EMBL" id="KPM30510.1"/>
    </source>
</evidence>
<evidence type="ECO:0000256" key="2">
    <source>
        <dbReference type="ARBA" id="ARBA00008779"/>
    </source>
</evidence>
<dbReference type="CDD" id="cd16030">
    <property type="entry name" value="iduronate-2-sulfatase"/>
    <property type="match status" value="1"/>
</dbReference>
<dbReference type="SUPFAM" id="SSF53649">
    <property type="entry name" value="Alkaline phosphatase-like"/>
    <property type="match status" value="1"/>
</dbReference>
<accession>A0A0P7A241</accession>
<dbReference type="PANTHER" id="PTHR45953">
    <property type="entry name" value="IDURONATE 2-SULFATASE"/>
    <property type="match status" value="1"/>
</dbReference>
<dbReference type="GO" id="GO:0004423">
    <property type="term" value="F:iduronate-2-sulfatase activity"/>
    <property type="evidence" value="ECO:0007669"/>
    <property type="project" value="InterPro"/>
</dbReference>
<dbReference type="Pfam" id="PF00884">
    <property type="entry name" value="Sulfatase"/>
    <property type="match status" value="1"/>
</dbReference>
<comment type="cofactor">
    <cofactor evidence="1">
        <name>Ca(2+)</name>
        <dbReference type="ChEBI" id="CHEBI:29108"/>
    </cofactor>
</comment>
<dbReference type="Gene3D" id="3.40.720.10">
    <property type="entry name" value="Alkaline Phosphatase, subunit A"/>
    <property type="match status" value="1"/>
</dbReference>
<dbReference type="PROSITE" id="PS00523">
    <property type="entry name" value="SULFATASE_1"/>
    <property type="match status" value="1"/>
</dbReference>
<evidence type="ECO:0000256" key="4">
    <source>
        <dbReference type="ARBA" id="ARBA00022729"/>
    </source>
</evidence>
<gene>
    <name evidence="8" type="ORF">I595_3331</name>
</gene>
<evidence type="ECO:0000256" key="5">
    <source>
        <dbReference type="ARBA" id="ARBA00022801"/>
    </source>
</evidence>
<evidence type="ECO:0000256" key="3">
    <source>
        <dbReference type="ARBA" id="ARBA00022723"/>
    </source>
</evidence>
<dbReference type="InterPro" id="IPR017850">
    <property type="entry name" value="Alkaline_phosphatase_core_sf"/>
</dbReference>
<keyword evidence="5" id="KW-0378">Hydrolase</keyword>
<protein>
    <submittedName>
        <fullName evidence="8">Arylsulfatase A family protein</fullName>
    </submittedName>
</protein>
<feature type="domain" description="Sulfatase N-terminal" evidence="7">
    <location>
        <begin position="31"/>
        <end position="391"/>
    </location>
</feature>
<organism evidence="8 9">
    <name type="scientific">Croceitalea dokdonensis DOKDO 023</name>
    <dbReference type="NCBI Taxonomy" id="1300341"/>
    <lineage>
        <taxon>Bacteria</taxon>
        <taxon>Pseudomonadati</taxon>
        <taxon>Bacteroidota</taxon>
        <taxon>Flavobacteriia</taxon>
        <taxon>Flavobacteriales</taxon>
        <taxon>Flavobacteriaceae</taxon>
        <taxon>Croceitalea</taxon>
    </lineage>
</organism>
<dbReference type="InterPro" id="IPR035874">
    <property type="entry name" value="IDS"/>
</dbReference>
<dbReference type="STRING" id="1300341.I595_3331"/>
<keyword evidence="6" id="KW-0106">Calcium</keyword>
<dbReference type="AlphaFoldDB" id="A0A0P7A241"/>
<dbReference type="PANTHER" id="PTHR45953:SF1">
    <property type="entry name" value="IDURONATE 2-SULFATASE"/>
    <property type="match status" value="1"/>
</dbReference>
<proteinExistence type="inferred from homology"/>